<dbReference type="Proteomes" id="UP000597444">
    <property type="component" value="Unassembled WGS sequence"/>
</dbReference>
<proteinExistence type="predicted"/>
<reference evidence="1" key="1">
    <citation type="submission" date="2020-10" db="EMBL/GenBank/DDBJ databases">
        <title>Taxonomic study of unclassified bacteria belonging to the class Ktedonobacteria.</title>
        <authorList>
            <person name="Yabe S."/>
            <person name="Wang C.M."/>
            <person name="Zheng Y."/>
            <person name="Sakai Y."/>
            <person name="Cavaletti L."/>
            <person name="Monciardini P."/>
            <person name="Donadio S."/>
        </authorList>
    </citation>
    <scope>NUCLEOTIDE SEQUENCE</scope>
    <source>
        <strain evidence="1">ID150040</strain>
    </source>
</reference>
<evidence type="ECO:0000313" key="2">
    <source>
        <dbReference type="Proteomes" id="UP000597444"/>
    </source>
</evidence>
<accession>A0A8J3N9N2</accession>
<dbReference type="AlphaFoldDB" id="A0A8J3N9N2"/>
<comment type="caution">
    <text evidence="1">The sequence shown here is derived from an EMBL/GenBank/DDBJ whole genome shotgun (WGS) entry which is preliminary data.</text>
</comment>
<gene>
    <name evidence="1" type="ORF">KSF_108280</name>
</gene>
<keyword evidence="2" id="KW-1185">Reference proteome</keyword>
<protein>
    <submittedName>
        <fullName evidence="1">Uncharacterized protein</fullName>
    </submittedName>
</protein>
<organism evidence="1 2">
    <name type="scientific">Reticulibacter mediterranei</name>
    <dbReference type="NCBI Taxonomy" id="2778369"/>
    <lineage>
        <taxon>Bacteria</taxon>
        <taxon>Bacillati</taxon>
        <taxon>Chloroflexota</taxon>
        <taxon>Ktedonobacteria</taxon>
        <taxon>Ktedonobacterales</taxon>
        <taxon>Reticulibacteraceae</taxon>
        <taxon>Reticulibacter</taxon>
    </lineage>
</organism>
<evidence type="ECO:0000313" key="1">
    <source>
        <dbReference type="EMBL" id="GHP00781.1"/>
    </source>
</evidence>
<sequence>MSYVSHRSTLAELLTLSTKKHATSKAAIGDTCQQNKQTGKMFALQAAYPFVRLYNDHIALHDLVSLHISLHSQPGLQLLSKDTQMLLITALKKFIPYYPLWYLWQWASPTGTSAS</sequence>
<dbReference type="EMBL" id="BNJK01000003">
    <property type="protein sequence ID" value="GHP00781.1"/>
    <property type="molecule type" value="Genomic_DNA"/>
</dbReference>
<name>A0A8J3N9N2_9CHLR</name>